<protein>
    <recommendedName>
        <fullName evidence="3">DUF432 domain-containing protein</fullName>
    </recommendedName>
</protein>
<evidence type="ECO:0000313" key="1">
    <source>
        <dbReference type="EMBL" id="AJM93247.1"/>
    </source>
</evidence>
<dbReference type="HOGENOM" id="CLU_096705_0_0_2"/>
<dbReference type="AlphaFoldDB" id="A0A0C5CDF4"/>
<dbReference type="Pfam" id="PF04254">
    <property type="entry name" value="DUF432"/>
    <property type="match status" value="1"/>
</dbReference>
<dbReference type="Proteomes" id="UP000032027">
    <property type="component" value="Chromosome"/>
</dbReference>
<reference evidence="2" key="1">
    <citation type="submission" date="2015-02" db="EMBL/GenBank/DDBJ databases">
        <title>Characterization of two novel Thaumarchaeota isolated from the Northern Adriatic Sea.</title>
        <authorList>
            <person name="Bayer B."/>
            <person name="Vojvoda J."/>
            <person name="Offre P."/>
            <person name="Srivastava A."/>
            <person name="Elisabeth N."/>
            <person name="Garcia J.A.L."/>
            <person name="Schleper C."/>
            <person name="Herndl G.J."/>
        </authorList>
    </citation>
    <scope>NUCLEOTIDE SEQUENCE [LARGE SCALE GENOMIC DNA]</scope>
    <source>
        <strain evidence="2">D3C</strain>
    </source>
</reference>
<dbReference type="KEGG" id="nid:NPIRD3C_2037"/>
<reference evidence="1 2" key="2">
    <citation type="journal article" date="2016" name="ISME J.">
        <title>Physiological and genomic characterization of two novel marine thaumarchaeal strains indicates niche differentiation.</title>
        <authorList>
            <person name="Bayer B."/>
            <person name="Vojvoda J."/>
            <person name="Offre P."/>
            <person name="Alves R.J."/>
            <person name="Elisabeth N.H."/>
            <person name="Garcia J.A."/>
            <person name="Volland J.M."/>
            <person name="Srivastava A."/>
            <person name="Schleper C."/>
            <person name="Herndl G.J."/>
        </authorList>
    </citation>
    <scope>NUCLEOTIDE SEQUENCE [LARGE SCALE GENOMIC DNA]</scope>
    <source>
        <strain evidence="1 2">D3C</strain>
    </source>
</reference>
<dbReference type="PATRIC" id="fig|1582439.9.peg.2111"/>
<sequence length="254" mass="29326">MDMTDKFSDYGKYVISEKLDLELPKTQIHFSRKQDGRLSYHRIDSTNNEIKKSLSPSDSTEIELCPVLPLHLPAKKTHDLIFLRLEESIFVEKNSTANFLIQFPIEIGIFILNSEDKSKELFDCFTCEPMHSRYALYGTPENGSLCMYSKVKLLEGDESFPYIYAKMRVELKNNLSHGVSVGKLVFPITSHTIYYSDNSEVHIDDIKGTIREDTNKEIIKIKKVDYDKKDKDLQHVIYSENQDIGTFVMDKGFS</sequence>
<organism evidence="1 2">
    <name type="scientific">Nitrosopumilus piranensis</name>
    <dbReference type="NCBI Taxonomy" id="1582439"/>
    <lineage>
        <taxon>Archaea</taxon>
        <taxon>Nitrososphaerota</taxon>
        <taxon>Nitrososphaeria</taxon>
        <taxon>Nitrosopumilales</taxon>
        <taxon>Nitrosopumilaceae</taxon>
        <taxon>Nitrosopumilus</taxon>
    </lineage>
</organism>
<name>A0A0C5CDF4_9ARCH</name>
<reference evidence="1 2" key="3">
    <citation type="journal article" date="2019" name="Int. J. Syst. Evol. Microbiol.">
        <title>Nitrosopumilus adriaticus sp. nov. and Nitrosopumilus piranensis sp. nov., two ammonia-oxidizing archaea from the Adriatic Sea and members of the class Nitrososphaeria.</title>
        <authorList>
            <person name="Bayer B."/>
            <person name="Vojvoda J."/>
            <person name="Reinthaler T."/>
            <person name="Reyes C."/>
            <person name="Pinto M."/>
            <person name="Herndl G.J."/>
        </authorList>
    </citation>
    <scope>NUCLEOTIDE SEQUENCE [LARGE SCALE GENOMIC DNA]</scope>
    <source>
        <strain evidence="1 2">D3C</strain>
    </source>
</reference>
<dbReference type="STRING" id="1582439.NPIRD3C_2037"/>
<gene>
    <name evidence="1" type="ORF">NPIRD3C_2037</name>
</gene>
<dbReference type="InterPro" id="IPR007366">
    <property type="entry name" value="DUF432"/>
</dbReference>
<evidence type="ECO:0000313" key="2">
    <source>
        <dbReference type="Proteomes" id="UP000032027"/>
    </source>
</evidence>
<keyword evidence="2" id="KW-1185">Reference proteome</keyword>
<dbReference type="EMBL" id="CP010868">
    <property type="protein sequence ID" value="AJM93247.1"/>
    <property type="molecule type" value="Genomic_DNA"/>
</dbReference>
<evidence type="ECO:0008006" key="3">
    <source>
        <dbReference type="Google" id="ProtNLM"/>
    </source>
</evidence>
<accession>A0A0C5CDF4</accession>
<proteinExistence type="predicted"/>